<dbReference type="InterPro" id="IPR036271">
    <property type="entry name" value="Tet_transcr_reg_TetR-rel_C_sf"/>
</dbReference>
<dbReference type="GO" id="GO:0003677">
    <property type="term" value="F:DNA binding"/>
    <property type="evidence" value="ECO:0007669"/>
    <property type="project" value="UniProtKB-UniRule"/>
</dbReference>
<proteinExistence type="predicted"/>
<comment type="caution">
    <text evidence="4">The sequence shown here is derived from an EMBL/GenBank/DDBJ whole genome shotgun (WGS) entry which is preliminary data.</text>
</comment>
<dbReference type="PANTHER" id="PTHR30328:SF54">
    <property type="entry name" value="HTH-TYPE TRANSCRIPTIONAL REPRESSOR SCO4008"/>
    <property type="match status" value="1"/>
</dbReference>
<dbReference type="SUPFAM" id="SSF46689">
    <property type="entry name" value="Homeodomain-like"/>
    <property type="match status" value="1"/>
</dbReference>
<dbReference type="EMBL" id="BMWX01000004">
    <property type="protein sequence ID" value="GGZ32791.1"/>
    <property type="molecule type" value="Genomic_DNA"/>
</dbReference>
<accession>A0A918Q4P9</accession>
<dbReference type="RefSeq" id="WP_018475916.1">
    <property type="nucleotide sequence ID" value="NZ_BMWX01000004.1"/>
</dbReference>
<gene>
    <name evidence="4" type="ORF">GCM10007049_27980</name>
</gene>
<dbReference type="PANTHER" id="PTHR30328">
    <property type="entry name" value="TRANSCRIPTIONAL REPRESSOR"/>
    <property type="match status" value="1"/>
</dbReference>
<dbReference type="Gene3D" id="1.10.357.10">
    <property type="entry name" value="Tetracycline Repressor, domain 2"/>
    <property type="match status" value="1"/>
</dbReference>
<dbReference type="InterPro" id="IPR001647">
    <property type="entry name" value="HTH_TetR"/>
</dbReference>
<dbReference type="AlphaFoldDB" id="A0A918Q4P9"/>
<dbReference type="PROSITE" id="PS50977">
    <property type="entry name" value="HTH_TETR_2"/>
    <property type="match status" value="1"/>
</dbReference>
<evidence type="ECO:0000313" key="4">
    <source>
        <dbReference type="EMBL" id="GGZ32791.1"/>
    </source>
</evidence>
<reference evidence="4" key="1">
    <citation type="journal article" date="2014" name="Int. J. Syst. Evol. Microbiol.">
        <title>Complete genome sequence of Corynebacterium casei LMG S-19264T (=DSM 44701T), isolated from a smear-ripened cheese.</title>
        <authorList>
            <consortium name="US DOE Joint Genome Institute (JGI-PGF)"/>
            <person name="Walter F."/>
            <person name="Albersmeier A."/>
            <person name="Kalinowski J."/>
            <person name="Ruckert C."/>
        </authorList>
    </citation>
    <scope>NUCLEOTIDE SEQUENCE</scope>
    <source>
        <strain evidence="4">KCTC 12368</strain>
    </source>
</reference>
<keyword evidence="5" id="KW-1185">Reference proteome</keyword>
<dbReference type="Proteomes" id="UP000619457">
    <property type="component" value="Unassembled WGS sequence"/>
</dbReference>
<evidence type="ECO:0000256" key="1">
    <source>
        <dbReference type="ARBA" id="ARBA00023125"/>
    </source>
</evidence>
<feature type="DNA-binding region" description="H-T-H motif" evidence="2">
    <location>
        <begin position="30"/>
        <end position="49"/>
    </location>
</feature>
<evidence type="ECO:0000313" key="5">
    <source>
        <dbReference type="Proteomes" id="UP000619457"/>
    </source>
</evidence>
<evidence type="ECO:0000259" key="3">
    <source>
        <dbReference type="PROSITE" id="PS50977"/>
    </source>
</evidence>
<dbReference type="InterPro" id="IPR009057">
    <property type="entry name" value="Homeodomain-like_sf"/>
</dbReference>
<dbReference type="InterPro" id="IPR050109">
    <property type="entry name" value="HTH-type_TetR-like_transc_reg"/>
</dbReference>
<dbReference type="Gene3D" id="1.10.10.60">
    <property type="entry name" value="Homeodomain-like"/>
    <property type="match status" value="1"/>
</dbReference>
<keyword evidence="1 2" id="KW-0238">DNA-binding</keyword>
<feature type="domain" description="HTH tetR-type" evidence="3">
    <location>
        <begin position="7"/>
        <end position="67"/>
    </location>
</feature>
<reference evidence="4" key="2">
    <citation type="submission" date="2020-09" db="EMBL/GenBank/DDBJ databases">
        <authorList>
            <person name="Sun Q."/>
            <person name="Kim S."/>
        </authorList>
    </citation>
    <scope>NUCLEOTIDE SEQUENCE</scope>
    <source>
        <strain evidence="4">KCTC 12368</strain>
    </source>
</reference>
<dbReference type="Pfam" id="PF00440">
    <property type="entry name" value="TetR_N"/>
    <property type="match status" value="1"/>
</dbReference>
<dbReference type="PRINTS" id="PR00455">
    <property type="entry name" value="HTHTETR"/>
</dbReference>
<name>A0A918Q4P9_9BACT</name>
<evidence type="ECO:0000256" key="2">
    <source>
        <dbReference type="PROSITE-ProRule" id="PRU00335"/>
    </source>
</evidence>
<sequence>MGALERQKKEKEILTAAIQLFAIKGYYSTKMDEVAKRAKMSKGLIYFYYKNKEDLYMAVTKKAFEELKELFREVQKSKGKTGVDMVTLLIQNFISFTEENKMYHESILSFMGLMDQYNNEEKRKLMDPLILESPNFKQLLEIHHDPAKLGIQIISHGVRDGSMRPDLQPEITFYTIWSMMIGYERLRGPIEYENKEVKISQENWQTGFIKLIHDMLKGTVQSQRPKAIQGSLF</sequence>
<organism evidence="4 5">
    <name type="scientific">Echinicola pacifica</name>
    <dbReference type="NCBI Taxonomy" id="346377"/>
    <lineage>
        <taxon>Bacteria</taxon>
        <taxon>Pseudomonadati</taxon>
        <taxon>Bacteroidota</taxon>
        <taxon>Cytophagia</taxon>
        <taxon>Cytophagales</taxon>
        <taxon>Cyclobacteriaceae</taxon>
        <taxon>Echinicola</taxon>
    </lineage>
</organism>
<protein>
    <recommendedName>
        <fullName evidence="3">HTH tetR-type domain-containing protein</fullName>
    </recommendedName>
</protein>
<dbReference type="SUPFAM" id="SSF48498">
    <property type="entry name" value="Tetracyclin repressor-like, C-terminal domain"/>
    <property type="match status" value="1"/>
</dbReference>